<dbReference type="GO" id="GO:0034398">
    <property type="term" value="P:telomere tethering at nuclear periphery"/>
    <property type="evidence" value="ECO:0007669"/>
    <property type="project" value="TreeGrafter"/>
</dbReference>
<dbReference type="GO" id="GO:0006405">
    <property type="term" value="P:RNA export from nucleus"/>
    <property type="evidence" value="ECO:0007669"/>
    <property type="project" value="TreeGrafter"/>
</dbReference>
<protein>
    <recommendedName>
        <fullName evidence="4">Nuclear pore complex protein Nup98-Nup96</fullName>
    </recommendedName>
</protein>
<feature type="region of interest" description="Disordered" evidence="12">
    <location>
        <begin position="435"/>
        <end position="454"/>
    </location>
</feature>
<comment type="similarity">
    <text evidence="3">Belongs to the nucleoporin GLFG family.</text>
</comment>
<evidence type="ECO:0000256" key="1">
    <source>
        <dbReference type="ARBA" id="ARBA00004567"/>
    </source>
</evidence>
<dbReference type="SUPFAM" id="SSF82215">
    <property type="entry name" value="C-terminal autoproteolytic domain of nucleoporin nup98"/>
    <property type="match status" value="1"/>
</dbReference>
<dbReference type="GO" id="GO:0003723">
    <property type="term" value="F:RNA binding"/>
    <property type="evidence" value="ECO:0007669"/>
    <property type="project" value="TreeGrafter"/>
</dbReference>
<evidence type="ECO:0000256" key="5">
    <source>
        <dbReference type="ARBA" id="ARBA00022448"/>
    </source>
</evidence>
<evidence type="ECO:0000313" key="15">
    <source>
        <dbReference type="WBParaSite" id="ACAC_0000274801-mRNA-1"/>
    </source>
</evidence>
<dbReference type="GO" id="GO:0003006">
    <property type="term" value="P:developmental process involved in reproduction"/>
    <property type="evidence" value="ECO:0007669"/>
    <property type="project" value="UniProtKB-ARBA"/>
</dbReference>
<dbReference type="InterPro" id="IPR021967">
    <property type="entry name" value="Nup98_C"/>
</dbReference>
<dbReference type="GO" id="GO:0031965">
    <property type="term" value="C:nuclear membrane"/>
    <property type="evidence" value="ECO:0007669"/>
    <property type="project" value="UniProtKB-SubCell"/>
</dbReference>
<reference evidence="14" key="1">
    <citation type="submission" date="2012-09" db="EMBL/GenBank/DDBJ databases">
        <authorList>
            <person name="Martin A.A."/>
        </authorList>
    </citation>
    <scope>NUCLEOTIDE SEQUENCE</scope>
</reference>
<dbReference type="GO" id="GO:0051028">
    <property type="term" value="P:mRNA transport"/>
    <property type="evidence" value="ECO:0007669"/>
    <property type="project" value="UniProtKB-KW"/>
</dbReference>
<keyword evidence="7" id="KW-0509">mRNA transport</keyword>
<dbReference type="PANTHER" id="PTHR23198:SF6">
    <property type="entry name" value="NUCLEAR PORE COMPLEX PROTEIN NUP98-NUP96"/>
    <property type="match status" value="1"/>
</dbReference>
<feature type="compositionally biased region" description="Basic and acidic residues" evidence="12">
    <location>
        <begin position="441"/>
        <end position="454"/>
    </location>
</feature>
<keyword evidence="14" id="KW-1185">Reference proteome</keyword>
<dbReference type="FunFam" id="3.30.1610.10:FF:000002">
    <property type="entry name" value="nuclear pore complex protein NUP98A"/>
    <property type="match status" value="1"/>
</dbReference>
<dbReference type="STRING" id="6313.A0A158P7L2"/>
<dbReference type="GO" id="GO:0044614">
    <property type="term" value="C:nuclear pore cytoplasmic filaments"/>
    <property type="evidence" value="ECO:0007669"/>
    <property type="project" value="TreeGrafter"/>
</dbReference>
<keyword evidence="11" id="KW-0539">Nucleus</keyword>
<dbReference type="InterPro" id="IPR007230">
    <property type="entry name" value="Nup98_auto-Pept-S59_dom"/>
</dbReference>
<accession>A0A158P7L2</accession>
<organism evidence="14 15">
    <name type="scientific">Angiostrongylus cantonensis</name>
    <name type="common">Rat lungworm</name>
    <dbReference type="NCBI Taxonomy" id="6313"/>
    <lineage>
        <taxon>Eukaryota</taxon>
        <taxon>Metazoa</taxon>
        <taxon>Ecdysozoa</taxon>
        <taxon>Nematoda</taxon>
        <taxon>Chromadorea</taxon>
        <taxon>Rhabditida</taxon>
        <taxon>Rhabditina</taxon>
        <taxon>Rhabditomorpha</taxon>
        <taxon>Strongyloidea</taxon>
        <taxon>Metastrongylidae</taxon>
        <taxon>Angiostrongylus</taxon>
    </lineage>
</organism>
<evidence type="ECO:0000256" key="12">
    <source>
        <dbReference type="SAM" id="MobiDB-lite"/>
    </source>
</evidence>
<dbReference type="Pfam" id="PF12110">
    <property type="entry name" value="Nup96"/>
    <property type="match status" value="1"/>
</dbReference>
<keyword evidence="9" id="KW-0811">Translocation</keyword>
<evidence type="ECO:0000256" key="8">
    <source>
        <dbReference type="ARBA" id="ARBA00022927"/>
    </source>
</evidence>
<comment type="subcellular location">
    <subcellularLocation>
        <location evidence="2">Nucleus membrane</location>
        <topology evidence="2">Peripheral membrane protein</topology>
        <orientation evidence="2">Nucleoplasmic side</orientation>
    </subcellularLocation>
    <subcellularLocation>
        <location evidence="1">Nucleus</location>
        <location evidence="1">Nuclear pore complex</location>
    </subcellularLocation>
</comment>
<keyword evidence="10" id="KW-0906">Nuclear pore complex</keyword>
<evidence type="ECO:0000256" key="3">
    <source>
        <dbReference type="ARBA" id="ARBA00008926"/>
    </source>
</evidence>
<evidence type="ECO:0000256" key="4">
    <source>
        <dbReference type="ARBA" id="ARBA00013472"/>
    </source>
</evidence>
<dbReference type="GO" id="GO:0008139">
    <property type="term" value="F:nuclear localization sequence binding"/>
    <property type="evidence" value="ECO:0007669"/>
    <property type="project" value="TreeGrafter"/>
</dbReference>
<dbReference type="GO" id="GO:0006606">
    <property type="term" value="P:protein import into nucleus"/>
    <property type="evidence" value="ECO:0007669"/>
    <property type="project" value="TreeGrafter"/>
</dbReference>
<keyword evidence="6" id="KW-0068">Autocatalytic cleavage</keyword>
<keyword evidence="8" id="KW-0653">Protein transport</keyword>
<evidence type="ECO:0000256" key="6">
    <source>
        <dbReference type="ARBA" id="ARBA00022813"/>
    </source>
</evidence>
<evidence type="ECO:0000256" key="9">
    <source>
        <dbReference type="ARBA" id="ARBA00023010"/>
    </source>
</evidence>
<dbReference type="Gene3D" id="3.30.1610.10">
    <property type="entry name" value="Peptidase S59, nucleoporin"/>
    <property type="match status" value="1"/>
</dbReference>
<name>A0A158P7L2_ANGCA</name>
<dbReference type="Proteomes" id="UP000035642">
    <property type="component" value="Unassembled WGS sequence"/>
</dbReference>
<evidence type="ECO:0000256" key="7">
    <source>
        <dbReference type="ARBA" id="ARBA00022816"/>
    </source>
</evidence>
<evidence type="ECO:0000313" key="14">
    <source>
        <dbReference type="Proteomes" id="UP000035642"/>
    </source>
</evidence>
<reference evidence="15" key="2">
    <citation type="submission" date="2016-04" db="UniProtKB">
        <authorList>
            <consortium name="WormBaseParasite"/>
        </authorList>
    </citation>
    <scope>IDENTIFICATION</scope>
</reference>
<dbReference type="Pfam" id="PF04096">
    <property type="entry name" value="Nucleoporin2"/>
    <property type="match status" value="1"/>
</dbReference>
<dbReference type="WBParaSite" id="ACAC_0000274801-mRNA-1">
    <property type="protein sequence ID" value="ACAC_0000274801-mRNA-1"/>
    <property type="gene ID" value="ACAC_0000274801"/>
</dbReference>
<sequence>MVRKDEFRKRKNKRMGEVYKEGKMQDPIKRHRARELHYLGSRSHHCLVARLPLGRLHCSGMRVLREVDYLDQLHHRLGRLLKEPLCLVRTTMLLRVRHYSVANQQVVFLALQQHLQRSDQQAVVYLAVILGARRSGQIRRNKRDHFLEDLRLAQPLPQRARLHLVQQPTQLTSTPFGQTATSTGGGLFGSNTNTSTGGLFGKPVGTSPFSFGSSSNTTFGFGSAVPTTINVPAAAPIILGSDVNQAQVQMALLDAQIAASPYGDCSLLKLASAKDSDDMPNPISTQRQLKFLAAKSAISSPLNTSLPNGERGSSSVQSSQISMKSSFLPVIPPKVADTCKASPRVRTTVIPGRDINYTSSVTPPTLGKGIRSKTVSGSNSFASRSLNGSLISKTVDAAIETSLTGNINKPPNSGRRENLKHLDLSAVMQAVTHNGNSETDEQSHCRDPDELPSHDINTREVEKNYSPEINQGTVSLHRGDVRNGGVPRLQLDGSTCEESAVSSSKFSGANGATVGSSSVSTSVATLPQMVLSSSSQPIVRLNSPDYFTDPSINAMREMVVDGKVVLNNGLTVGRATYGTVFWPGRIELENVVLDEIVVFRHKEVTVYPDESKKPPVGEGLNRPAEITLERVWHVDRVTKEEIRDTLKLIDLGWRDRLEKVTARMGATFKDYRPSTGSWVFRVEHFSKYGLPDDEGDADVAIVPNAKDSQMLPAQISACDIDTSMEEQTIQSHVQRTKIVQVAAQNGTSTGVHAKVAENNDAEMTEDCNLAMKVGLGGKLDLDYDDNSVFGYYDVANWEHNGVPYKKLKTEEALDYVNEESKRLLELSTLSTQHARRVTLKYHEPDGQFAFSLQPSSNEVQVCALQFDSGVPEQLIVDMLEHNVRLSRAIRRNTSTSSRVRHCEIEGETSAPRIKPTEDAAPQLLDSFLATSIQSECTEEQRVWRLCQALFPSDKSGRKLAMATYSRCETMAFRRSFLASKEEVSKRDCIVSITVKYFSSWFSPRSAAHVWSLLCAGDASAAIEMWKSDDELGDMPKDLIKIFLVLAGKTHEKFIHKGKTVELNCLEGLDWRQAFGIHLWFINWGGFLEDAVESFSDDVSSGRAPSPESHIFEQLIRLACSPGHQVEAVLDAAMMLSQNPLDVHLSWHLWSLLRALGYNTMSSEAEQRLHIDYSSLLAACGQWPLAVFVLSHISHDHCRSLAIRQLLECMSLTARSQDFDRILVMCDIPVEWVAKAKLMKAKSDGNHELACEHALNAKEYATALRLFTEEVAPNAIAMGDLEKLRPLVERMEKEADKISGWGALGQIYADYCMLKTMDDENTEENVCDCIITGFLLL</sequence>
<keyword evidence="5" id="KW-0813">Transport</keyword>
<feature type="domain" description="Peptidase S59" evidence="13">
    <location>
        <begin position="543"/>
        <end position="685"/>
    </location>
</feature>
<dbReference type="GO" id="GO:0017056">
    <property type="term" value="F:structural constituent of nuclear pore"/>
    <property type="evidence" value="ECO:0007669"/>
    <property type="project" value="InterPro"/>
</dbReference>
<dbReference type="InterPro" id="IPR036903">
    <property type="entry name" value="Nup98_auto-Pept-S59_dom_sf"/>
</dbReference>
<evidence type="ECO:0000256" key="2">
    <source>
        <dbReference type="ARBA" id="ARBA00004620"/>
    </source>
</evidence>
<proteinExistence type="inferred from homology"/>
<evidence type="ECO:0000259" key="13">
    <source>
        <dbReference type="PROSITE" id="PS51434"/>
    </source>
</evidence>
<evidence type="ECO:0000256" key="10">
    <source>
        <dbReference type="ARBA" id="ARBA00023132"/>
    </source>
</evidence>
<dbReference type="PROSITE" id="PS51434">
    <property type="entry name" value="NUP_C"/>
    <property type="match status" value="1"/>
</dbReference>
<dbReference type="InterPro" id="IPR037665">
    <property type="entry name" value="Nucleoporin_S59-like"/>
</dbReference>
<evidence type="ECO:0000256" key="11">
    <source>
        <dbReference type="ARBA" id="ARBA00023242"/>
    </source>
</evidence>
<dbReference type="GO" id="GO:0000973">
    <property type="term" value="P:post-transcriptional tethering of RNA polymerase II gene DNA at nuclear periphery"/>
    <property type="evidence" value="ECO:0007669"/>
    <property type="project" value="TreeGrafter"/>
</dbReference>
<dbReference type="PANTHER" id="PTHR23198">
    <property type="entry name" value="NUCLEOPORIN"/>
    <property type="match status" value="1"/>
</dbReference>